<dbReference type="InterPro" id="IPR018974">
    <property type="entry name" value="Tex-like_N"/>
</dbReference>
<dbReference type="AlphaFoldDB" id="A0A8S1DIA6"/>
<dbReference type="GO" id="GO:0006412">
    <property type="term" value="P:translation"/>
    <property type="evidence" value="ECO:0007669"/>
    <property type="project" value="TreeGrafter"/>
</dbReference>
<evidence type="ECO:0000259" key="2">
    <source>
        <dbReference type="PROSITE" id="PS50126"/>
    </source>
</evidence>
<dbReference type="FunFam" id="1.10.10.650:FF:000001">
    <property type="entry name" value="S1 RNA-binding domain 1"/>
    <property type="match status" value="1"/>
</dbReference>
<keyword evidence="4" id="KW-1185">Reference proteome</keyword>
<gene>
    <name evidence="3" type="ORF">CLODIP_2_CD01349</name>
</gene>
<dbReference type="Pfam" id="PF09371">
    <property type="entry name" value="Tex_N"/>
    <property type="match status" value="1"/>
</dbReference>
<dbReference type="OrthoDB" id="995477at2759"/>
<dbReference type="InterPro" id="IPR012337">
    <property type="entry name" value="RNaseH-like_sf"/>
</dbReference>
<dbReference type="Pfam" id="PF22706">
    <property type="entry name" value="Tex_central_region"/>
    <property type="match status" value="1"/>
</dbReference>
<feature type="domain" description="S1 motif" evidence="2">
    <location>
        <begin position="923"/>
        <end position="985"/>
    </location>
</feature>
<dbReference type="InterPro" id="IPR055179">
    <property type="entry name" value="Tex-like_central_region"/>
</dbReference>
<dbReference type="GO" id="GO:0006139">
    <property type="term" value="P:nucleobase-containing compound metabolic process"/>
    <property type="evidence" value="ECO:0007669"/>
    <property type="project" value="InterPro"/>
</dbReference>
<feature type="region of interest" description="Disordered" evidence="1">
    <location>
        <begin position="118"/>
        <end position="146"/>
    </location>
</feature>
<organism evidence="3 4">
    <name type="scientific">Cloeon dipterum</name>
    <dbReference type="NCBI Taxonomy" id="197152"/>
    <lineage>
        <taxon>Eukaryota</taxon>
        <taxon>Metazoa</taxon>
        <taxon>Ecdysozoa</taxon>
        <taxon>Arthropoda</taxon>
        <taxon>Hexapoda</taxon>
        <taxon>Insecta</taxon>
        <taxon>Pterygota</taxon>
        <taxon>Palaeoptera</taxon>
        <taxon>Ephemeroptera</taxon>
        <taxon>Pisciforma</taxon>
        <taxon>Baetidae</taxon>
        <taxon>Cloeon</taxon>
    </lineage>
</organism>
<dbReference type="Pfam" id="PF00575">
    <property type="entry name" value="S1"/>
    <property type="match status" value="1"/>
</dbReference>
<dbReference type="SMART" id="SM00316">
    <property type="entry name" value="S1"/>
    <property type="match status" value="1"/>
</dbReference>
<dbReference type="InterPro" id="IPR023323">
    <property type="entry name" value="Tex-like_dom_sf"/>
</dbReference>
<evidence type="ECO:0000256" key="1">
    <source>
        <dbReference type="SAM" id="MobiDB-lite"/>
    </source>
</evidence>
<accession>A0A8S1DIA6</accession>
<reference evidence="3 4" key="1">
    <citation type="submission" date="2020-04" db="EMBL/GenBank/DDBJ databases">
        <authorList>
            <person name="Alioto T."/>
            <person name="Alioto T."/>
            <person name="Gomez Garrido J."/>
        </authorList>
    </citation>
    <scope>NUCLEOTIDE SEQUENCE [LARGE SCALE GENOMIC DNA]</scope>
</reference>
<dbReference type="Gene3D" id="1.10.150.310">
    <property type="entry name" value="Tex RuvX-like domain-like"/>
    <property type="match status" value="1"/>
</dbReference>
<dbReference type="PANTHER" id="PTHR10724">
    <property type="entry name" value="30S RIBOSOMAL PROTEIN S1"/>
    <property type="match status" value="1"/>
</dbReference>
<evidence type="ECO:0000313" key="4">
    <source>
        <dbReference type="Proteomes" id="UP000494165"/>
    </source>
</evidence>
<sequence length="986" mass="109083">MPFSSSHHLISTRQTSRRDSFNSTINLDESDQESVIEVKPAKAREKYLKAFQGKRNTRSSTGNFPAVESKTSDNDIILVEQPVPRKKALLARRTPDIEEDFISLGPVNKLAKFNNNNISNKKTCKSSPSRRPTTLSPLRSRNNRIENQANQVEIVDLLSNDNVEVQTPQPLIRPSLTAKRAMSKKVGAKAKKRCASSAISPKCKVNKSLKAKARPAVASTSAQADEDDDCVVLWDSADILCVYHNIAPKVAKNLITLFDNENTIPFIARYRRGLTNNMEAEQLRVVRDAYQELKTVKEKAKAAMAKVRQQGRMNTQVRKSILAAKSVSELDDIMAQFKVQAKGTLAERARSLGLEHVAHQVFNGDDRPDIIQEMIRKDTEGLRSSEEIETGIMHIIAEVVSKHEAVLDFIRNCPRHEIVLESKKMRANKKQLVDAKKHQMNQLKFKEFLDYSIKVKYIRPHTAMALNRGESLKILSIKIVPQKSLKHSFLKLCQTSFACVGYGHTRNGRICHGAFLDAWDRLVMPAISRHVRSELTKMGEKESLNVFASNLKQILLMPPLKGATVLAIDPGFLHGCKIAVISPSGEVKHTDVIHPVFKDSSLKSPACEKLREVVKKYTAKVIALGDGTASAETCAWLGKLIEKKAFHPVEVSYTIVSERGASIYSCSPVAKEEFPSLDPNVISAVSIGRRLQEPLAELVKIEPKHLGVGMYQHDLAEAKLQSTLDEVVQECVSFVGVDLNTASVYLLQKVAGLNETKAKNLLQWRSENGPFTSRQQLLEVKGIGPKAYEQCAGFVRVIPSSRAGAWPGNKAVPIVKVEKCPMPNLLDSTNVHPEAYTSAMNLIRLARVELEDLGKPEFIHSLSQFVSITGAAKIATEIGLEDEQAVTQLTEALTQGPAYDIRLKNAGPVFRSGCTKIEDVKPGDTFTGCVQNVTTFGAFVDIGVGQCGLLHTSQWNGAKLITGERVEVKVLHVEVARKRIGLAFQS</sequence>
<dbReference type="Gene3D" id="2.40.50.140">
    <property type="entry name" value="Nucleic acid-binding proteins"/>
    <property type="match status" value="1"/>
</dbReference>
<dbReference type="Proteomes" id="UP000494165">
    <property type="component" value="Unassembled WGS sequence"/>
</dbReference>
<dbReference type="PANTHER" id="PTHR10724:SF10">
    <property type="entry name" value="S1 RNA-BINDING DOMAIN-CONTAINING PROTEIN 1"/>
    <property type="match status" value="1"/>
</dbReference>
<comment type="caution">
    <text evidence="3">The sequence shown here is derived from an EMBL/GenBank/DDBJ whole genome shotgun (WGS) entry which is preliminary data.</text>
</comment>
<feature type="compositionally biased region" description="Low complexity" evidence="1">
    <location>
        <begin position="126"/>
        <end position="140"/>
    </location>
</feature>
<protein>
    <recommendedName>
        <fullName evidence="2">S1 motif domain-containing protein</fullName>
    </recommendedName>
</protein>
<dbReference type="InterPro" id="IPR010994">
    <property type="entry name" value="RuvA_2-like"/>
</dbReference>
<dbReference type="InterPro" id="IPR023319">
    <property type="entry name" value="Tex-like_HTH_dom_sf"/>
</dbReference>
<dbReference type="EMBL" id="CADEPI010000147">
    <property type="protein sequence ID" value="CAB3377593.1"/>
    <property type="molecule type" value="Genomic_DNA"/>
</dbReference>
<dbReference type="GO" id="GO:0003735">
    <property type="term" value="F:structural constituent of ribosome"/>
    <property type="evidence" value="ECO:0007669"/>
    <property type="project" value="TreeGrafter"/>
</dbReference>
<dbReference type="FunFam" id="3.30.420.140:FF:000001">
    <property type="entry name" value="RNA-binding transcriptional accessory protein"/>
    <property type="match status" value="1"/>
</dbReference>
<dbReference type="SUPFAM" id="SSF50249">
    <property type="entry name" value="Nucleic acid-binding proteins"/>
    <property type="match status" value="1"/>
</dbReference>
<dbReference type="SUPFAM" id="SSF158832">
    <property type="entry name" value="Tex N-terminal region-like"/>
    <property type="match status" value="1"/>
</dbReference>
<feature type="compositionally biased region" description="Polar residues" evidence="1">
    <location>
        <begin position="1"/>
        <end position="14"/>
    </location>
</feature>
<dbReference type="InterPro" id="IPR012340">
    <property type="entry name" value="NA-bd_OB-fold"/>
</dbReference>
<dbReference type="InterPro" id="IPR032639">
    <property type="entry name" value="Tex_YqgF"/>
</dbReference>
<dbReference type="Gene3D" id="1.10.3500.10">
    <property type="entry name" value="Tex N-terminal region-like"/>
    <property type="match status" value="1"/>
</dbReference>
<feature type="region of interest" description="Disordered" evidence="1">
    <location>
        <begin position="1"/>
        <end position="26"/>
    </location>
</feature>
<dbReference type="GO" id="GO:0003729">
    <property type="term" value="F:mRNA binding"/>
    <property type="evidence" value="ECO:0007669"/>
    <property type="project" value="TreeGrafter"/>
</dbReference>
<dbReference type="InterPro" id="IPR037027">
    <property type="entry name" value="YqgF/RNaseH-like_dom_sf"/>
</dbReference>
<dbReference type="SMART" id="SM00732">
    <property type="entry name" value="YqgFc"/>
    <property type="match status" value="1"/>
</dbReference>
<dbReference type="InterPro" id="IPR006641">
    <property type="entry name" value="YqgF/RNaseH-like_dom"/>
</dbReference>
<evidence type="ECO:0000313" key="3">
    <source>
        <dbReference type="EMBL" id="CAB3377593.1"/>
    </source>
</evidence>
<dbReference type="Pfam" id="PF16921">
    <property type="entry name" value="Tex_YqgF"/>
    <property type="match status" value="1"/>
</dbReference>
<dbReference type="Pfam" id="PF12836">
    <property type="entry name" value="HHH_3"/>
    <property type="match status" value="1"/>
</dbReference>
<proteinExistence type="predicted"/>
<dbReference type="SUPFAM" id="SSF53098">
    <property type="entry name" value="Ribonuclease H-like"/>
    <property type="match status" value="1"/>
</dbReference>
<dbReference type="SUPFAM" id="SSF47781">
    <property type="entry name" value="RuvA domain 2-like"/>
    <property type="match status" value="1"/>
</dbReference>
<dbReference type="Gene3D" id="3.30.420.140">
    <property type="entry name" value="YqgF/RNase H-like domain"/>
    <property type="match status" value="1"/>
</dbReference>
<dbReference type="InterPro" id="IPR003029">
    <property type="entry name" value="S1_domain"/>
</dbReference>
<name>A0A8S1DIA6_9INSE</name>
<dbReference type="PROSITE" id="PS50126">
    <property type="entry name" value="S1"/>
    <property type="match status" value="1"/>
</dbReference>
<dbReference type="Gene3D" id="1.10.10.650">
    <property type="entry name" value="RuvA domain 2-like"/>
    <property type="match status" value="1"/>
</dbReference>
<dbReference type="InterPro" id="IPR050437">
    <property type="entry name" value="Ribos_protein_bS1-like"/>
</dbReference>